<gene>
    <name evidence="1" type="ORF">GGR05_002306</name>
</gene>
<dbReference type="RefSeq" id="WP_139224611.1">
    <property type="nucleotide sequence ID" value="NZ_FOOA01000008.1"/>
</dbReference>
<comment type="caution">
    <text evidence="1">The sequence shown here is derived from an EMBL/GenBank/DDBJ whole genome shotgun (WGS) entry which is preliminary data.</text>
</comment>
<protein>
    <submittedName>
        <fullName evidence="1">Uncharacterized protein</fullName>
    </submittedName>
</protein>
<dbReference type="Proteomes" id="UP000531216">
    <property type="component" value="Unassembled WGS sequence"/>
</dbReference>
<dbReference type="AlphaFoldDB" id="A0A7W6BQE0"/>
<proteinExistence type="predicted"/>
<sequence length="62" mass="6672">MRSDAEIDSAEEDRSVSVELKKGIDRQSSIANAYGFTRHLATGIDAMSDFCLGKGRVAAARP</sequence>
<evidence type="ECO:0000313" key="1">
    <source>
        <dbReference type="EMBL" id="MBB3936156.1"/>
    </source>
</evidence>
<name>A0A7W6BQE0_9HYPH</name>
<keyword evidence="2" id="KW-1185">Reference proteome</keyword>
<accession>A0A7W6BQE0</accession>
<reference evidence="1 2" key="1">
    <citation type="submission" date="2020-08" db="EMBL/GenBank/DDBJ databases">
        <title>Genomic Encyclopedia of Type Strains, Phase IV (KMG-IV): sequencing the most valuable type-strain genomes for metagenomic binning, comparative biology and taxonomic classification.</title>
        <authorList>
            <person name="Goeker M."/>
        </authorList>
    </citation>
    <scope>NUCLEOTIDE SEQUENCE [LARGE SCALE GENOMIC DNA]</scope>
    <source>
        <strain evidence="1 2">DSM 25024</strain>
    </source>
</reference>
<dbReference type="EMBL" id="JACIDO010000004">
    <property type="protein sequence ID" value="MBB3936156.1"/>
    <property type="molecule type" value="Genomic_DNA"/>
</dbReference>
<evidence type="ECO:0000313" key="2">
    <source>
        <dbReference type="Proteomes" id="UP000531216"/>
    </source>
</evidence>
<organism evidence="1 2">
    <name type="scientific">Aureimonas phyllosphaerae</name>
    <dbReference type="NCBI Taxonomy" id="1166078"/>
    <lineage>
        <taxon>Bacteria</taxon>
        <taxon>Pseudomonadati</taxon>
        <taxon>Pseudomonadota</taxon>
        <taxon>Alphaproteobacteria</taxon>
        <taxon>Hyphomicrobiales</taxon>
        <taxon>Aurantimonadaceae</taxon>
        <taxon>Aureimonas</taxon>
    </lineage>
</organism>